<keyword evidence="6" id="KW-0411">Iron-sulfur</keyword>
<dbReference type="Proteomes" id="UP000503096">
    <property type="component" value="Chromosome"/>
</dbReference>
<keyword evidence="1" id="KW-0813">Transport</keyword>
<evidence type="ECO:0000313" key="10">
    <source>
        <dbReference type="EMBL" id="QJR15154.1"/>
    </source>
</evidence>
<evidence type="ECO:0000256" key="4">
    <source>
        <dbReference type="ARBA" id="ARBA00022982"/>
    </source>
</evidence>
<comment type="similarity">
    <text evidence="8">Belongs to the Bfd family.</text>
</comment>
<dbReference type="EMBL" id="CP053073">
    <property type="protein sequence ID" value="QJR15154.1"/>
    <property type="molecule type" value="Genomic_DNA"/>
</dbReference>
<dbReference type="KEGG" id="upl:DSM104440_01971"/>
<dbReference type="Pfam" id="PF04324">
    <property type="entry name" value="Fer2_BFD"/>
    <property type="match status" value="1"/>
</dbReference>
<keyword evidence="2" id="KW-0001">2Fe-2S</keyword>
<gene>
    <name evidence="10" type="ORF">DSM104440_01971</name>
</gene>
<evidence type="ECO:0000259" key="9">
    <source>
        <dbReference type="Pfam" id="PF04324"/>
    </source>
</evidence>
<keyword evidence="3" id="KW-0479">Metal-binding</keyword>
<accession>A0A6M4H9S7</accession>
<evidence type="ECO:0000256" key="7">
    <source>
        <dbReference type="ARBA" id="ARBA00039386"/>
    </source>
</evidence>
<evidence type="ECO:0000256" key="1">
    <source>
        <dbReference type="ARBA" id="ARBA00022448"/>
    </source>
</evidence>
<sequence>MYICICNAVTEREIEGAVQLGCRTLSDLQRDLGVASCCGKCAPDTRKLLRRCTKAGAGCAAACGAGDD</sequence>
<evidence type="ECO:0000256" key="6">
    <source>
        <dbReference type="ARBA" id="ARBA00023014"/>
    </source>
</evidence>
<keyword evidence="11" id="KW-1185">Reference proteome</keyword>
<dbReference type="PANTHER" id="PTHR37424:SF1">
    <property type="entry name" value="BACTERIOFERRITIN-ASSOCIATED FERREDOXIN"/>
    <property type="match status" value="1"/>
</dbReference>
<dbReference type="Gene3D" id="1.10.10.1100">
    <property type="entry name" value="BFD-like [2Fe-2S]-binding domain"/>
    <property type="match status" value="1"/>
</dbReference>
<dbReference type="RefSeq" id="WP_171162189.1">
    <property type="nucleotide sequence ID" value="NZ_CP053073.1"/>
</dbReference>
<dbReference type="GO" id="GO:0046872">
    <property type="term" value="F:metal ion binding"/>
    <property type="evidence" value="ECO:0007669"/>
    <property type="project" value="UniProtKB-KW"/>
</dbReference>
<feature type="domain" description="BFD-like [2Fe-2S]-binding" evidence="9">
    <location>
        <begin position="2"/>
        <end position="50"/>
    </location>
</feature>
<evidence type="ECO:0000256" key="5">
    <source>
        <dbReference type="ARBA" id="ARBA00023004"/>
    </source>
</evidence>
<keyword evidence="4" id="KW-0249">Electron transport</keyword>
<dbReference type="AlphaFoldDB" id="A0A6M4H9S7"/>
<evidence type="ECO:0000256" key="8">
    <source>
        <dbReference type="ARBA" id="ARBA00046332"/>
    </source>
</evidence>
<evidence type="ECO:0000256" key="2">
    <source>
        <dbReference type="ARBA" id="ARBA00022714"/>
    </source>
</evidence>
<dbReference type="InterPro" id="IPR041854">
    <property type="entry name" value="BFD-like_2Fe2S-bd_dom_sf"/>
</dbReference>
<organism evidence="10 11">
    <name type="scientific">Usitatibacter palustris</name>
    <dbReference type="NCBI Taxonomy" id="2732487"/>
    <lineage>
        <taxon>Bacteria</taxon>
        <taxon>Pseudomonadati</taxon>
        <taxon>Pseudomonadota</taxon>
        <taxon>Betaproteobacteria</taxon>
        <taxon>Nitrosomonadales</taxon>
        <taxon>Usitatibacteraceae</taxon>
        <taxon>Usitatibacter</taxon>
    </lineage>
</organism>
<protein>
    <recommendedName>
        <fullName evidence="7">Bacterioferritin-associated ferredoxin</fullName>
    </recommendedName>
</protein>
<dbReference type="InterPro" id="IPR052371">
    <property type="entry name" value="BFD-associated_ferredoxin"/>
</dbReference>
<dbReference type="GO" id="GO:0051537">
    <property type="term" value="F:2 iron, 2 sulfur cluster binding"/>
    <property type="evidence" value="ECO:0007669"/>
    <property type="project" value="UniProtKB-KW"/>
</dbReference>
<proteinExistence type="inferred from homology"/>
<keyword evidence="5" id="KW-0408">Iron</keyword>
<name>A0A6M4H9S7_9PROT</name>
<evidence type="ECO:0000256" key="3">
    <source>
        <dbReference type="ARBA" id="ARBA00022723"/>
    </source>
</evidence>
<dbReference type="PANTHER" id="PTHR37424">
    <property type="entry name" value="BACTERIOFERRITIN-ASSOCIATED FERREDOXIN"/>
    <property type="match status" value="1"/>
</dbReference>
<evidence type="ECO:0000313" key="11">
    <source>
        <dbReference type="Proteomes" id="UP000503096"/>
    </source>
</evidence>
<reference evidence="10 11" key="1">
    <citation type="submission" date="2020-04" db="EMBL/GenBank/DDBJ databases">
        <title>Usitatibacter rugosus gen. nov., sp. nov. and Usitatibacter palustris sp. nov., novel members of Usitatibacteraceae fam. nov. within the order Nitrosomonadales isolated from soil.</title>
        <authorList>
            <person name="Huber K.J."/>
            <person name="Neumann-Schaal M."/>
            <person name="Geppert A."/>
            <person name="Luckner M."/>
            <person name="Wanner G."/>
            <person name="Overmann J."/>
        </authorList>
    </citation>
    <scope>NUCLEOTIDE SEQUENCE [LARGE SCALE GENOMIC DNA]</scope>
    <source>
        <strain evidence="10 11">Swamp67</strain>
    </source>
</reference>
<dbReference type="InterPro" id="IPR007419">
    <property type="entry name" value="BFD-like_2Fe2S-bd_dom"/>
</dbReference>
<dbReference type="InParanoid" id="A0A6M4H9S7"/>